<dbReference type="PANTHER" id="PTHR33406">
    <property type="entry name" value="MEMBRANE PROTEIN MJ1562-RELATED"/>
    <property type="match status" value="1"/>
</dbReference>
<accession>A0A8F5ZGZ9</accession>
<keyword evidence="4 6" id="KW-1133">Transmembrane helix</keyword>
<dbReference type="OrthoDB" id="42357at2157"/>
<feature type="transmembrane region" description="Helical" evidence="6">
    <location>
        <begin position="601"/>
        <end position="620"/>
    </location>
</feature>
<dbReference type="PROSITE" id="PS50156">
    <property type="entry name" value="SSD"/>
    <property type="match status" value="2"/>
</dbReference>
<organism evidence="8 9">
    <name type="scientific">Methanospirillum hungatei</name>
    <dbReference type="NCBI Taxonomy" id="2203"/>
    <lineage>
        <taxon>Archaea</taxon>
        <taxon>Methanobacteriati</taxon>
        <taxon>Methanobacteriota</taxon>
        <taxon>Stenosarchaea group</taxon>
        <taxon>Methanomicrobia</taxon>
        <taxon>Methanomicrobiales</taxon>
        <taxon>Methanospirillaceae</taxon>
        <taxon>Methanospirillum</taxon>
    </lineage>
</organism>
<keyword evidence="2" id="KW-1003">Cell membrane</keyword>
<dbReference type="NCBIfam" id="TIGR00921">
    <property type="entry name" value="2A067"/>
    <property type="match status" value="1"/>
</dbReference>
<comment type="subcellular location">
    <subcellularLocation>
        <location evidence="1">Cell membrane</location>
        <topology evidence="1">Multi-pass membrane protein</topology>
    </subcellularLocation>
</comment>
<feature type="transmembrane region" description="Helical" evidence="6">
    <location>
        <begin position="20"/>
        <end position="39"/>
    </location>
</feature>
<name>A0A8F5ZGZ9_METHU</name>
<protein>
    <submittedName>
        <fullName evidence="8">Hydrophobe/amphiphile efflux-3 (HAE3) family transporter</fullName>
    </submittedName>
</protein>
<dbReference type="Proteomes" id="UP000694228">
    <property type="component" value="Chromosome"/>
</dbReference>
<feature type="domain" description="SSD" evidence="7">
    <location>
        <begin position="634"/>
        <end position="725"/>
    </location>
</feature>
<proteinExistence type="predicted"/>
<evidence type="ECO:0000256" key="5">
    <source>
        <dbReference type="ARBA" id="ARBA00023136"/>
    </source>
</evidence>
<feature type="transmembrane region" description="Helical" evidence="6">
    <location>
        <begin position="700"/>
        <end position="726"/>
    </location>
</feature>
<dbReference type="InterPro" id="IPR050545">
    <property type="entry name" value="Mycobact_MmpL"/>
</dbReference>
<keyword evidence="3 6" id="KW-0812">Transmembrane</keyword>
<feature type="transmembrane region" description="Helical" evidence="6">
    <location>
        <begin position="674"/>
        <end position="694"/>
    </location>
</feature>
<keyword evidence="5 6" id="KW-0472">Membrane</keyword>
<evidence type="ECO:0000256" key="1">
    <source>
        <dbReference type="ARBA" id="ARBA00004651"/>
    </source>
</evidence>
<evidence type="ECO:0000313" key="8">
    <source>
        <dbReference type="EMBL" id="QXO95204.1"/>
    </source>
</evidence>
<feature type="transmembrane region" description="Helical" evidence="6">
    <location>
        <begin position="233"/>
        <end position="252"/>
    </location>
</feature>
<reference evidence="8 9" key="1">
    <citation type="submission" date="2021-06" db="EMBL/GenBank/DDBJ databases">
        <title>Complete genome sequence of the secondary alcohol utilizing methanogen Methanospirillum hungatei strain GP1.</title>
        <authorList>
            <person name="Day L.A."/>
            <person name="Costa K.C."/>
        </authorList>
    </citation>
    <scope>NUCLEOTIDE SEQUENCE [LARGE SCALE GENOMIC DNA]</scope>
    <source>
        <strain evidence="8 9">GP1</strain>
    </source>
</reference>
<gene>
    <name evidence="8" type="ORF">KSK55_01965</name>
</gene>
<feature type="transmembrane region" description="Helical" evidence="6">
    <location>
        <begin position="626"/>
        <end position="645"/>
    </location>
</feature>
<dbReference type="InterPro" id="IPR000731">
    <property type="entry name" value="SSD"/>
</dbReference>
<feature type="domain" description="SSD" evidence="7">
    <location>
        <begin position="233"/>
        <end position="354"/>
    </location>
</feature>
<dbReference type="EMBL" id="CP077107">
    <property type="protein sequence ID" value="QXO95204.1"/>
    <property type="molecule type" value="Genomic_DNA"/>
</dbReference>
<evidence type="ECO:0000259" key="7">
    <source>
        <dbReference type="PROSITE" id="PS50156"/>
    </source>
</evidence>
<feature type="transmembrane region" description="Helical" evidence="6">
    <location>
        <begin position="329"/>
        <end position="357"/>
    </location>
</feature>
<sequence>MRSIFESISSLIVNKPKIVFGVLFLVFITSVIGMSMLTMQTGNDTYLDKNTPKGIAFSHYEDTFSQDTLVILIESNDPLSPDVIKYLDQISRPLQNLQYISSVSSIADLVKQANDGEIPRSSGEIKKLKESIPSEVLERYIPSNLLTMMMIKLDVGMTEQKQKSVMNNVRSFLDSTSPPPGVTVTLTGNPVFQQEMGDELSKSMGTLIMGAMVLMVIVLGLLFAYVSHRFIPVLIVAIGLILTFGIMGLFGVSINTAVIAAFPVLIGLGIDYAIQFHARLEEEARKGSLADAVRMTITRTGPAVMFAMLATTMGFIAMFISPVPMIRSFGLVAIIGVVVCYFTSLIGIPLIAVLIKYKPKGKIGEEKPTKADMVLSKTAVAIAKNPVPILMIAVLFAFIGLQVDSTIPISTSERTFVPSDMPAKISMDKVSRTIGSTTPVPVLIAGDNVLSPDVLKWIESYQQNELKLYMEITGSTSIVDYIKIYNNGTIPSTQFEIEEVITKIPEGIRNEFVNGRTETVIEFSTKRLEMPQQDELKTQMNNDLILLTPPPGIKASITGSFDLFTTLISDIAESKEQMTLLGFVLIVAFLALIYRKIHAVTPIVPIVCIVGWNAVAMLILNIDYTPMTACLGSMTIGVAAEYTILIMERYLEERETAASTIDAIRESVRKIGSAIMVSGFATFFGFSALMLSNFNMISNFGLTTVIAVLFSLIGAVAIMPAVLSVLDELIHDVHDIEDRVLHHPHKE</sequence>
<dbReference type="GO" id="GO:0005886">
    <property type="term" value="C:plasma membrane"/>
    <property type="evidence" value="ECO:0007669"/>
    <property type="project" value="UniProtKB-SubCell"/>
</dbReference>
<evidence type="ECO:0000256" key="4">
    <source>
        <dbReference type="ARBA" id="ARBA00022989"/>
    </source>
</evidence>
<feature type="transmembrane region" description="Helical" evidence="6">
    <location>
        <begin position="378"/>
        <end position="401"/>
    </location>
</feature>
<evidence type="ECO:0000313" key="9">
    <source>
        <dbReference type="Proteomes" id="UP000694228"/>
    </source>
</evidence>
<feature type="transmembrane region" description="Helical" evidence="6">
    <location>
        <begin position="578"/>
        <end position="594"/>
    </location>
</feature>
<feature type="transmembrane region" description="Helical" evidence="6">
    <location>
        <begin position="204"/>
        <end position="226"/>
    </location>
</feature>
<evidence type="ECO:0000256" key="2">
    <source>
        <dbReference type="ARBA" id="ARBA00022475"/>
    </source>
</evidence>
<dbReference type="InterPro" id="IPR004869">
    <property type="entry name" value="MMPL_dom"/>
</dbReference>
<dbReference type="Pfam" id="PF03176">
    <property type="entry name" value="MMPL"/>
    <property type="match status" value="2"/>
</dbReference>
<evidence type="ECO:0000256" key="3">
    <source>
        <dbReference type="ARBA" id="ARBA00022692"/>
    </source>
</evidence>
<feature type="transmembrane region" description="Helical" evidence="6">
    <location>
        <begin position="258"/>
        <end position="278"/>
    </location>
</feature>
<dbReference type="AlphaFoldDB" id="A0A8F5ZGZ9"/>
<feature type="transmembrane region" description="Helical" evidence="6">
    <location>
        <begin position="303"/>
        <end position="323"/>
    </location>
</feature>
<dbReference type="PANTHER" id="PTHR33406:SF13">
    <property type="entry name" value="MEMBRANE PROTEIN YDFJ"/>
    <property type="match status" value="1"/>
</dbReference>
<evidence type="ECO:0000256" key="6">
    <source>
        <dbReference type="SAM" id="Phobius"/>
    </source>
</evidence>